<accession>H1KRA5</accession>
<dbReference type="AlphaFoldDB" id="H1KRA5"/>
<protein>
    <submittedName>
        <fullName evidence="2">Uncharacterized protein</fullName>
    </submittedName>
</protein>
<dbReference type="Proteomes" id="UP000004382">
    <property type="component" value="Unassembled WGS sequence"/>
</dbReference>
<evidence type="ECO:0000256" key="1">
    <source>
        <dbReference type="SAM" id="MobiDB-lite"/>
    </source>
</evidence>
<feature type="compositionally biased region" description="Basic and acidic residues" evidence="1">
    <location>
        <begin position="159"/>
        <end position="174"/>
    </location>
</feature>
<dbReference type="RefSeq" id="WP_003604851.1">
    <property type="nucleotide sequence ID" value="NZ_AGJK01000227.1"/>
</dbReference>
<feature type="region of interest" description="Disordered" evidence="1">
    <location>
        <begin position="159"/>
        <end position="184"/>
    </location>
</feature>
<dbReference type="EMBL" id="AGJK01000227">
    <property type="protein sequence ID" value="EHP89953.1"/>
    <property type="molecule type" value="Genomic_DNA"/>
</dbReference>
<gene>
    <name evidence="2" type="ORF">MetexDRAFT_5168</name>
</gene>
<comment type="caution">
    <text evidence="2">The sequence shown here is derived from an EMBL/GenBank/DDBJ whole genome shotgun (WGS) entry which is preliminary data.</text>
</comment>
<proteinExistence type="predicted"/>
<sequence length="338" mass="38393">MAFAATQDTRTWRFWNVGLPNTKAPVHLLSEELKRFNKALNQELSELRKRKWVEVLLLCIHLRYDPQTGMFDLHAHLICHVPKETHDLASSRFFHKFSKIEAKDQSIRNLEAAVTYMLWGIIDPEKLLTWPHTAVKAVWDVTTAKARLTRTGGRFAKWRRDAREERRDPAAQEARRRKAENRAATAYEGARLPSGDRVVARLNLTLNGEAREGVLIERGAPSAMPSPPPETTFGEAPVSVEPAPLMGTTYPSATVATTQEPPEQRVEGRRLVEGRVTPTRRPQAWWWRTWGYGMGGTPSMPRDPAPIRRRLAACSWPPRAVRRARTLARQGRHPSSPS</sequence>
<organism evidence="2 3">
    <name type="scientific">Methylorubrum extorquens DSM 13060</name>
    <dbReference type="NCBI Taxonomy" id="882800"/>
    <lineage>
        <taxon>Bacteria</taxon>
        <taxon>Pseudomonadati</taxon>
        <taxon>Pseudomonadota</taxon>
        <taxon>Alphaproteobacteria</taxon>
        <taxon>Hyphomicrobiales</taxon>
        <taxon>Methylobacteriaceae</taxon>
        <taxon>Methylorubrum</taxon>
    </lineage>
</organism>
<reference evidence="2 3" key="1">
    <citation type="submission" date="2011-09" db="EMBL/GenBank/DDBJ databases">
        <title>The draft genome of Methylobacterium extorquens DSM 13060.</title>
        <authorList>
            <consortium name="US DOE Joint Genome Institute (JGI-PGF)"/>
            <person name="Lucas S."/>
            <person name="Han J."/>
            <person name="Lapidus A."/>
            <person name="Cheng J.-F."/>
            <person name="Goodwin L."/>
            <person name="Pitluck S."/>
            <person name="Peters L."/>
            <person name="Land M.L."/>
            <person name="Hauser L."/>
            <person name="Koskimaki J."/>
            <person name="Halonen O."/>
            <person name="Pirttila A."/>
            <person name="Frank C."/>
            <person name="Woyke T.J."/>
        </authorList>
    </citation>
    <scope>NUCLEOTIDE SEQUENCE [LARGE SCALE GENOMIC DNA]</scope>
    <source>
        <strain evidence="2 3">DSM 13060</strain>
    </source>
</reference>
<name>H1KRA5_METEX</name>
<evidence type="ECO:0000313" key="3">
    <source>
        <dbReference type="Proteomes" id="UP000004382"/>
    </source>
</evidence>
<evidence type="ECO:0000313" key="2">
    <source>
        <dbReference type="EMBL" id="EHP89953.1"/>
    </source>
</evidence>